<dbReference type="GO" id="GO:0003677">
    <property type="term" value="F:DNA binding"/>
    <property type="evidence" value="ECO:0007669"/>
    <property type="project" value="UniProtKB-KW"/>
</dbReference>
<evidence type="ECO:0000256" key="1">
    <source>
        <dbReference type="ARBA" id="ARBA00023125"/>
    </source>
</evidence>
<keyword evidence="1" id="KW-0238">DNA-binding</keyword>
<evidence type="ECO:0000313" key="5">
    <source>
        <dbReference type="Proteomes" id="UP000254807"/>
    </source>
</evidence>
<keyword evidence="2" id="KW-0812">Transmembrane</keyword>
<feature type="transmembrane region" description="Helical" evidence="2">
    <location>
        <begin position="82"/>
        <end position="102"/>
    </location>
</feature>
<dbReference type="InterPro" id="IPR010982">
    <property type="entry name" value="Lambda_DNA-bd_dom_sf"/>
</dbReference>
<dbReference type="OrthoDB" id="4427456at2"/>
<dbReference type="InterPro" id="IPR001387">
    <property type="entry name" value="Cro/C1-type_HTH"/>
</dbReference>
<sequence length="153" mass="17394">MKETILAIKLKEYRTNNNLTQSDLAEKLDVSDKTISKWELGETYPSKRNMLKLSETLGVSLETLLLEEQADGTSELELSIKYGVISFCFIFFVTMVIFSFTQDHSPILELTTSKKLELLGTTILKILSISIPPAIIIGSVFYFYIFPKNQKEN</sequence>
<gene>
    <name evidence="4" type="ORF">NCTC12360_03783</name>
</gene>
<evidence type="ECO:0000259" key="3">
    <source>
        <dbReference type="PROSITE" id="PS50943"/>
    </source>
</evidence>
<feature type="transmembrane region" description="Helical" evidence="2">
    <location>
        <begin position="122"/>
        <end position="145"/>
    </location>
</feature>
<protein>
    <submittedName>
        <fullName evidence="4">Predicted transcriptional regulators</fullName>
    </submittedName>
</protein>
<dbReference type="Proteomes" id="UP000254807">
    <property type="component" value="Unassembled WGS sequence"/>
</dbReference>
<organism evidence="4 5">
    <name type="scientific">Enterococcus gallinarum</name>
    <dbReference type="NCBI Taxonomy" id="1353"/>
    <lineage>
        <taxon>Bacteria</taxon>
        <taxon>Bacillati</taxon>
        <taxon>Bacillota</taxon>
        <taxon>Bacilli</taxon>
        <taxon>Lactobacillales</taxon>
        <taxon>Enterococcaceae</taxon>
        <taxon>Enterococcus</taxon>
    </lineage>
</organism>
<dbReference type="SUPFAM" id="SSF47413">
    <property type="entry name" value="lambda repressor-like DNA-binding domains"/>
    <property type="match status" value="1"/>
</dbReference>
<dbReference type="Gene3D" id="1.10.260.40">
    <property type="entry name" value="lambda repressor-like DNA-binding domains"/>
    <property type="match status" value="1"/>
</dbReference>
<dbReference type="RefSeq" id="WP_060815229.1">
    <property type="nucleotide sequence ID" value="NZ_JARPZP010000036.1"/>
</dbReference>
<reference evidence="4 5" key="1">
    <citation type="submission" date="2018-06" db="EMBL/GenBank/DDBJ databases">
        <authorList>
            <consortium name="Pathogen Informatics"/>
            <person name="Doyle S."/>
        </authorList>
    </citation>
    <scope>NUCLEOTIDE SEQUENCE [LARGE SCALE GENOMIC DNA]</scope>
    <source>
        <strain evidence="4 5">NCTC12360</strain>
    </source>
</reference>
<evidence type="ECO:0000256" key="2">
    <source>
        <dbReference type="SAM" id="Phobius"/>
    </source>
</evidence>
<feature type="domain" description="HTH cro/C1-type" evidence="3">
    <location>
        <begin position="10"/>
        <end position="64"/>
    </location>
</feature>
<dbReference type="EMBL" id="UFYW01000002">
    <property type="protein sequence ID" value="STF08787.1"/>
    <property type="molecule type" value="Genomic_DNA"/>
</dbReference>
<keyword evidence="5" id="KW-1185">Reference proteome</keyword>
<dbReference type="PROSITE" id="PS50943">
    <property type="entry name" value="HTH_CROC1"/>
    <property type="match status" value="1"/>
</dbReference>
<dbReference type="PANTHER" id="PTHR46558:SF4">
    <property type="entry name" value="DNA-BIDING PHAGE PROTEIN"/>
    <property type="match status" value="1"/>
</dbReference>
<dbReference type="Pfam" id="PF01381">
    <property type="entry name" value="HTH_3"/>
    <property type="match status" value="1"/>
</dbReference>
<accession>A0A376L4W6</accession>
<keyword evidence="2" id="KW-1133">Transmembrane helix</keyword>
<dbReference type="SMART" id="SM00530">
    <property type="entry name" value="HTH_XRE"/>
    <property type="match status" value="1"/>
</dbReference>
<dbReference type="AlphaFoldDB" id="A0A376L4W6"/>
<name>A0A376L4W6_ENTGA</name>
<dbReference type="PANTHER" id="PTHR46558">
    <property type="entry name" value="TRACRIPTIONAL REGULATORY PROTEIN-RELATED-RELATED"/>
    <property type="match status" value="1"/>
</dbReference>
<keyword evidence="2" id="KW-0472">Membrane</keyword>
<dbReference type="CDD" id="cd00093">
    <property type="entry name" value="HTH_XRE"/>
    <property type="match status" value="1"/>
</dbReference>
<evidence type="ECO:0000313" key="4">
    <source>
        <dbReference type="EMBL" id="STF08787.1"/>
    </source>
</evidence>
<proteinExistence type="predicted"/>